<organism evidence="4 5">
    <name type="scientific">Candidatus Scatenecus faecavium</name>
    <dbReference type="NCBI Taxonomy" id="2840915"/>
    <lineage>
        <taxon>Bacteria</taxon>
        <taxon>Candidatus Scatenecus</taxon>
    </lineage>
</organism>
<accession>A0A9D1K4C6</accession>
<keyword evidence="1" id="KW-0285">Flavoprotein</keyword>
<evidence type="ECO:0000313" key="4">
    <source>
        <dbReference type="EMBL" id="HIS82973.1"/>
    </source>
</evidence>
<dbReference type="Pfam" id="PF03358">
    <property type="entry name" value="FMN_red"/>
    <property type="match status" value="1"/>
</dbReference>
<reference evidence="4" key="1">
    <citation type="submission" date="2020-10" db="EMBL/GenBank/DDBJ databases">
        <authorList>
            <person name="Gilroy R."/>
        </authorList>
    </citation>
    <scope>NUCLEOTIDE SEQUENCE</scope>
    <source>
        <strain evidence="4">CHK152-2994</strain>
    </source>
</reference>
<feature type="domain" description="NADPH-dependent FMN reductase-like" evidence="3">
    <location>
        <begin position="4"/>
        <end position="114"/>
    </location>
</feature>
<dbReference type="GO" id="GO:0016491">
    <property type="term" value="F:oxidoreductase activity"/>
    <property type="evidence" value="ECO:0007669"/>
    <property type="project" value="InterPro"/>
</dbReference>
<evidence type="ECO:0000256" key="2">
    <source>
        <dbReference type="ARBA" id="ARBA00022643"/>
    </source>
</evidence>
<dbReference type="InterPro" id="IPR029039">
    <property type="entry name" value="Flavoprotein-like_sf"/>
</dbReference>
<reference evidence="4" key="2">
    <citation type="journal article" date="2021" name="PeerJ">
        <title>Extensive microbial diversity within the chicken gut microbiome revealed by metagenomics and culture.</title>
        <authorList>
            <person name="Gilroy R."/>
            <person name="Ravi A."/>
            <person name="Getino M."/>
            <person name="Pursley I."/>
            <person name="Horton D.L."/>
            <person name="Alikhan N.F."/>
            <person name="Baker D."/>
            <person name="Gharbi K."/>
            <person name="Hall N."/>
            <person name="Watson M."/>
            <person name="Adriaenssens E.M."/>
            <person name="Foster-Nyarko E."/>
            <person name="Jarju S."/>
            <person name="Secka A."/>
            <person name="Antonio M."/>
            <person name="Oren A."/>
            <person name="Chaudhuri R.R."/>
            <person name="La Ragione R."/>
            <person name="Hildebrand F."/>
            <person name="Pallen M.J."/>
        </authorList>
    </citation>
    <scope>NUCLEOTIDE SEQUENCE</scope>
    <source>
        <strain evidence="4">CHK152-2994</strain>
    </source>
</reference>
<dbReference type="Gene3D" id="3.40.50.360">
    <property type="match status" value="1"/>
</dbReference>
<evidence type="ECO:0000259" key="3">
    <source>
        <dbReference type="Pfam" id="PF03358"/>
    </source>
</evidence>
<gene>
    <name evidence="4" type="ORF">IAD41_05130</name>
</gene>
<proteinExistence type="predicted"/>
<dbReference type="PANTHER" id="PTHR43278">
    <property type="entry name" value="NAD(P)H-DEPENDENT FMN-CONTAINING OXIDOREDUCTASE YWQN-RELATED"/>
    <property type="match status" value="1"/>
</dbReference>
<sequence>MTKKILIIGTSPRKNGNSNRLAQEFARGAEEAGNDIEIVYLCDKEINFCKGCLACQKLHKCVINDDANAVTEKIRNSEVIVWATPVYYYCMSGQMKTMIDRSNPLFATENKFKEVYLLASAAEDEESAMDGTITGLQGWIDCHDGVELKGVIKAIGVTNVGDIDGHSALKEAYETGKSIN</sequence>
<comment type="caution">
    <text evidence="4">The sequence shown here is derived from an EMBL/GenBank/DDBJ whole genome shotgun (WGS) entry which is preliminary data.</text>
</comment>
<dbReference type="EMBL" id="DVJO01000109">
    <property type="protein sequence ID" value="HIS82973.1"/>
    <property type="molecule type" value="Genomic_DNA"/>
</dbReference>
<dbReference type="SUPFAM" id="SSF52218">
    <property type="entry name" value="Flavoproteins"/>
    <property type="match status" value="1"/>
</dbReference>
<dbReference type="InterPro" id="IPR005025">
    <property type="entry name" value="FMN_Rdtase-like_dom"/>
</dbReference>
<keyword evidence="2" id="KW-0288">FMN</keyword>
<dbReference type="PANTHER" id="PTHR43278:SF2">
    <property type="entry name" value="IRON-SULFUR FLAVOPROTEIN"/>
    <property type="match status" value="1"/>
</dbReference>
<dbReference type="Proteomes" id="UP000824139">
    <property type="component" value="Unassembled WGS sequence"/>
</dbReference>
<dbReference type="InterPro" id="IPR051796">
    <property type="entry name" value="ISF_SsuE-like"/>
</dbReference>
<evidence type="ECO:0000256" key="1">
    <source>
        <dbReference type="ARBA" id="ARBA00022630"/>
    </source>
</evidence>
<name>A0A9D1K4C6_9BACT</name>
<evidence type="ECO:0000313" key="5">
    <source>
        <dbReference type="Proteomes" id="UP000824139"/>
    </source>
</evidence>
<dbReference type="AlphaFoldDB" id="A0A9D1K4C6"/>
<protein>
    <submittedName>
        <fullName evidence="4">Flavodoxin family protein</fullName>
    </submittedName>
</protein>